<comment type="caution">
    <text evidence="2">The sequence shown here is derived from an EMBL/GenBank/DDBJ whole genome shotgun (WGS) entry which is preliminary data.</text>
</comment>
<evidence type="ECO:0000313" key="2">
    <source>
        <dbReference type="EMBL" id="KAJ8040042.1"/>
    </source>
</evidence>
<feature type="domain" description="Retrotransposon gag" evidence="1">
    <location>
        <begin position="25"/>
        <end position="98"/>
    </location>
</feature>
<evidence type="ECO:0000259" key="1">
    <source>
        <dbReference type="Pfam" id="PF03732"/>
    </source>
</evidence>
<gene>
    <name evidence="2" type="ORF">HOLleu_14229</name>
</gene>
<dbReference type="Pfam" id="PF03732">
    <property type="entry name" value="Retrotrans_gag"/>
    <property type="match status" value="1"/>
</dbReference>
<name>A0A9Q1C805_HOLLE</name>
<accession>A0A9Q1C805</accession>
<sequence>MDAYLRRFERFAQIAGWDQSEWARMISTLLTGRALEVYSRLPLEQATSYEKLKEALLHKYQLTAEGFRVKFRSSKREKSETYIQYIDRLKQYLLRWVQLSKTKEEFKDVVDLFLREQVIVSSRKDLAIFLKERAKRQYRNGCNGR</sequence>
<protein>
    <recommendedName>
        <fullName evidence="1">Retrotransposon gag domain-containing protein</fullName>
    </recommendedName>
</protein>
<dbReference type="PANTHER" id="PTHR46888:SF1">
    <property type="entry name" value="RIBONUCLEASE H"/>
    <property type="match status" value="1"/>
</dbReference>
<dbReference type="SUPFAM" id="SSF47353">
    <property type="entry name" value="Retrovirus capsid dimerization domain-like"/>
    <property type="match status" value="1"/>
</dbReference>
<organism evidence="2 3">
    <name type="scientific">Holothuria leucospilota</name>
    <name type="common">Black long sea cucumber</name>
    <name type="synonym">Mertensiothuria leucospilota</name>
    <dbReference type="NCBI Taxonomy" id="206669"/>
    <lineage>
        <taxon>Eukaryota</taxon>
        <taxon>Metazoa</taxon>
        <taxon>Echinodermata</taxon>
        <taxon>Eleutherozoa</taxon>
        <taxon>Echinozoa</taxon>
        <taxon>Holothuroidea</taxon>
        <taxon>Aspidochirotacea</taxon>
        <taxon>Aspidochirotida</taxon>
        <taxon>Holothuriidae</taxon>
        <taxon>Holothuria</taxon>
    </lineage>
</organism>
<proteinExistence type="predicted"/>
<dbReference type="InterPro" id="IPR038269">
    <property type="entry name" value="SCAN_sf"/>
</dbReference>
<dbReference type="PANTHER" id="PTHR46888">
    <property type="entry name" value="ZINC KNUCKLE DOMAINCONTAINING PROTEIN-RELATED"/>
    <property type="match status" value="1"/>
</dbReference>
<reference evidence="2" key="1">
    <citation type="submission" date="2021-10" db="EMBL/GenBank/DDBJ databases">
        <title>Tropical sea cucumber genome reveals ecological adaptation and Cuvierian tubules defense mechanism.</title>
        <authorList>
            <person name="Chen T."/>
        </authorList>
    </citation>
    <scope>NUCLEOTIDE SEQUENCE</scope>
    <source>
        <strain evidence="2">Nanhai2018</strain>
        <tissue evidence="2">Muscle</tissue>
    </source>
</reference>
<dbReference type="AlphaFoldDB" id="A0A9Q1C805"/>
<dbReference type="Gene3D" id="1.10.4020.10">
    <property type="entry name" value="DNA breaking-rejoining enzymes"/>
    <property type="match status" value="1"/>
</dbReference>
<dbReference type="Proteomes" id="UP001152320">
    <property type="component" value="Chromosome 6"/>
</dbReference>
<keyword evidence="3" id="KW-1185">Reference proteome</keyword>
<evidence type="ECO:0000313" key="3">
    <source>
        <dbReference type="Proteomes" id="UP001152320"/>
    </source>
</evidence>
<dbReference type="OrthoDB" id="10051775at2759"/>
<dbReference type="EMBL" id="JAIZAY010000006">
    <property type="protein sequence ID" value="KAJ8040042.1"/>
    <property type="molecule type" value="Genomic_DNA"/>
</dbReference>
<dbReference type="InterPro" id="IPR005162">
    <property type="entry name" value="Retrotrans_gag_dom"/>
</dbReference>